<dbReference type="PANTHER" id="PTHR22935:SF95">
    <property type="entry name" value="BETA-LACTAMASE-LIKE 1-RELATED"/>
    <property type="match status" value="1"/>
</dbReference>
<evidence type="ECO:0000313" key="6">
    <source>
        <dbReference type="Proteomes" id="UP000554235"/>
    </source>
</evidence>
<keyword evidence="2" id="KW-0732">Signal</keyword>
<dbReference type="InterPro" id="IPR001466">
    <property type="entry name" value="Beta-lactam-related"/>
</dbReference>
<feature type="signal peptide" evidence="2">
    <location>
        <begin position="1"/>
        <end position="20"/>
    </location>
</feature>
<evidence type="ECO:0000259" key="4">
    <source>
        <dbReference type="Pfam" id="PF26335"/>
    </source>
</evidence>
<dbReference type="AlphaFoldDB" id="A0A8H4PDD0"/>
<name>A0A8H4PDD0_9HYPO</name>
<evidence type="ECO:0000259" key="3">
    <source>
        <dbReference type="Pfam" id="PF00144"/>
    </source>
</evidence>
<feature type="domain" description="Beta-lactamase-related" evidence="3">
    <location>
        <begin position="92"/>
        <end position="399"/>
    </location>
</feature>
<dbReference type="Proteomes" id="UP000554235">
    <property type="component" value="Unassembled WGS sequence"/>
</dbReference>
<dbReference type="PANTHER" id="PTHR22935">
    <property type="entry name" value="PENICILLIN-BINDING PROTEIN"/>
    <property type="match status" value="1"/>
</dbReference>
<dbReference type="InterPro" id="IPR058664">
    <property type="entry name" value="ARB_00930-like_C"/>
</dbReference>
<evidence type="ECO:0000313" key="5">
    <source>
        <dbReference type="EMBL" id="KAF4466683.1"/>
    </source>
</evidence>
<sequence>MRFSNYLSLTLLAYAESSIAARGGHCPPLGQVLQAPLHPSKHPAVKDALASVNKKLEDITAPFNKSGLAVGVKSIHERDVMYEFGFTPPKVDPRSKDKVDSDTVFRIASLSKVFPVLAILKLNKVSMDDKVTKYLPELRALNKQARAQNAIWTIDWDDITIRALASHLGGIPADMVTDVSPYADWTPFGFPEVDESKALNCSGLLGLPACKEDVFWKRFGERPPIYAPFSPNTVYSNIGWVLMGMIIEKVSGLPTAEFIEKNIWEPTGMSKTFGSKPEDDSVGFIPPQDQWWNATLGFQAAAGDYYSTINDLHAFGDAVLRYELLSPAETRKWMKPTTGTSSRGMLLGEGWEIARSNNVTKDGRLVEFYTKAGDVITYHSLMVLIPDYDIVFTLLTAGPEVSGGLLQQIFSYLATELLPAFEEAGKAENEKTYAGTYSDEETNSTLTLSIDDEPGLSITNWTVRGVDVIGTLLGMNLPPIIPAPEGLVRIRLYPSTLKTDDQSAWRSVPAAGTPEEIEEANSMFAWPDGACNTWASSDRIVYQLLAQDHFVFNETKGDDGKVATGLELVGYRVNLKKE</sequence>
<feature type="chain" id="PRO_5034864249" evidence="2">
    <location>
        <begin position="21"/>
        <end position="578"/>
    </location>
</feature>
<dbReference type="Pfam" id="PF00144">
    <property type="entry name" value="Beta-lactamase"/>
    <property type="match status" value="1"/>
</dbReference>
<feature type="domain" description="Beta-lactamase-like ARB-00930-like C-terminal" evidence="4">
    <location>
        <begin position="426"/>
        <end position="577"/>
    </location>
</feature>
<comment type="similarity">
    <text evidence="1">Belongs to the beta-lactamase family.</text>
</comment>
<dbReference type="OrthoDB" id="10250282at2759"/>
<evidence type="ECO:0000256" key="2">
    <source>
        <dbReference type="SAM" id="SignalP"/>
    </source>
</evidence>
<gene>
    <name evidence="5" type="ORF">FALBO_6448</name>
</gene>
<dbReference type="Pfam" id="PF26335">
    <property type="entry name" value="ARB_00930_C"/>
    <property type="match status" value="1"/>
</dbReference>
<reference evidence="5 6" key="1">
    <citation type="submission" date="2020-01" db="EMBL/GenBank/DDBJ databases">
        <title>Identification and distribution of gene clusters putatively required for synthesis of sphingolipid metabolism inhibitors in phylogenetically diverse species of the filamentous fungus Fusarium.</title>
        <authorList>
            <person name="Kim H.-S."/>
            <person name="Busman M."/>
            <person name="Brown D.W."/>
            <person name="Divon H."/>
            <person name="Uhlig S."/>
            <person name="Proctor R.H."/>
        </authorList>
    </citation>
    <scope>NUCLEOTIDE SEQUENCE [LARGE SCALE GENOMIC DNA]</scope>
    <source>
        <strain evidence="5 6">NRRL 20459</strain>
    </source>
</reference>
<proteinExistence type="inferred from homology"/>
<dbReference type="InterPro" id="IPR012338">
    <property type="entry name" value="Beta-lactam/transpept-like"/>
</dbReference>
<organism evidence="5 6">
    <name type="scientific">Fusarium albosuccineum</name>
    <dbReference type="NCBI Taxonomy" id="1237068"/>
    <lineage>
        <taxon>Eukaryota</taxon>
        <taxon>Fungi</taxon>
        <taxon>Dikarya</taxon>
        <taxon>Ascomycota</taxon>
        <taxon>Pezizomycotina</taxon>
        <taxon>Sordariomycetes</taxon>
        <taxon>Hypocreomycetidae</taxon>
        <taxon>Hypocreales</taxon>
        <taxon>Nectriaceae</taxon>
        <taxon>Fusarium</taxon>
        <taxon>Fusarium decemcellulare species complex</taxon>
    </lineage>
</organism>
<protein>
    <submittedName>
        <fullName evidence="5">Beta-lactamase 2</fullName>
    </submittedName>
</protein>
<keyword evidence="6" id="KW-1185">Reference proteome</keyword>
<dbReference type="EMBL" id="JAADYS010000837">
    <property type="protein sequence ID" value="KAF4466683.1"/>
    <property type="molecule type" value="Genomic_DNA"/>
</dbReference>
<comment type="caution">
    <text evidence="5">The sequence shown here is derived from an EMBL/GenBank/DDBJ whole genome shotgun (WGS) entry which is preliminary data.</text>
</comment>
<dbReference type="Gene3D" id="3.40.710.10">
    <property type="entry name" value="DD-peptidase/beta-lactamase superfamily"/>
    <property type="match status" value="1"/>
</dbReference>
<evidence type="ECO:0000256" key="1">
    <source>
        <dbReference type="ARBA" id="ARBA00038473"/>
    </source>
</evidence>
<dbReference type="SUPFAM" id="SSF56601">
    <property type="entry name" value="beta-lactamase/transpeptidase-like"/>
    <property type="match status" value="1"/>
</dbReference>
<dbReference type="InterPro" id="IPR051478">
    <property type="entry name" value="Beta-lactamase-like_AB/R"/>
</dbReference>
<accession>A0A8H4PDD0</accession>